<evidence type="ECO:0000313" key="4">
    <source>
        <dbReference type="Proteomes" id="UP001431209"/>
    </source>
</evidence>
<organism evidence="3 4">
    <name type="scientific">Acrasis kona</name>
    <dbReference type="NCBI Taxonomy" id="1008807"/>
    <lineage>
        <taxon>Eukaryota</taxon>
        <taxon>Discoba</taxon>
        <taxon>Heterolobosea</taxon>
        <taxon>Tetramitia</taxon>
        <taxon>Eutetramitia</taxon>
        <taxon>Acrasidae</taxon>
        <taxon>Acrasis</taxon>
    </lineage>
</organism>
<feature type="region of interest" description="Disordered" evidence="1">
    <location>
        <begin position="1"/>
        <end position="24"/>
    </location>
</feature>
<evidence type="ECO:0000259" key="2">
    <source>
        <dbReference type="Pfam" id="PF00646"/>
    </source>
</evidence>
<evidence type="ECO:0000313" key="3">
    <source>
        <dbReference type="EMBL" id="KAL0481728.1"/>
    </source>
</evidence>
<keyword evidence="4" id="KW-1185">Reference proteome</keyword>
<accession>A0AAW2YW97</accession>
<protein>
    <submittedName>
        <fullName evidence="3">F-box/kelch-repeat protein</fullName>
    </submittedName>
</protein>
<dbReference type="Proteomes" id="UP001431209">
    <property type="component" value="Unassembled WGS sequence"/>
</dbReference>
<feature type="compositionally biased region" description="Basic residues" evidence="1">
    <location>
        <begin position="1"/>
        <end position="14"/>
    </location>
</feature>
<evidence type="ECO:0000256" key="1">
    <source>
        <dbReference type="SAM" id="MobiDB-lite"/>
    </source>
</evidence>
<reference evidence="3 4" key="1">
    <citation type="submission" date="2024-03" db="EMBL/GenBank/DDBJ databases">
        <title>The Acrasis kona genome and developmental transcriptomes reveal deep origins of eukaryotic multicellular pathways.</title>
        <authorList>
            <person name="Sheikh S."/>
            <person name="Fu C.-J."/>
            <person name="Brown M.W."/>
            <person name="Baldauf S.L."/>
        </authorList>
    </citation>
    <scope>NUCLEOTIDE SEQUENCE [LARGE SCALE GENOMIC DNA]</scope>
    <source>
        <strain evidence="3 4">ATCC MYA-3509</strain>
    </source>
</reference>
<comment type="caution">
    <text evidence="3">The sequence shown here is derived from an EMBL/GenBank/DDBJ whole genome shotgun (WGS) entry which is preliminary data.</text>
</comment>
<dbReference type="AlphaFoldDB" id="A0AAW2YW97"/>
<dbReference type="EMBL" id="JAOPGA020000787">
    <property type="protein sequence ID" value="KAL0481728.1"/>
    <property type="molecule type" value="Genomic_DNA"/>
</dbReference>
<sequence>MARTKQTTRKKLGHRAQPESENNPVLKKPYKRKKISHFKNEKVELTLPKEIWNSVIDFLSHVDYPALQQVCQQMKQITDPILKGIKTFTNTRAQCIEVEKSLYSQNEDSGEWTFNEKELDNKDNWNFVGNGDDYDDACEEGTFLLEKIKLPDPSELLQPLATKLQRYASDGDVVTLKGDDNYGYRNCGKYIYNDGKIYELDTWTSDDYGTCPALFPIEKFCLQHFLQVIDHNAMRMFKINPDKLIKVQEDGRDVAYYNVRYNHVDVPFNIRYKFFLSADQNIKNGWVMGEPVSAFVLN</sequence>
<proteinExistence type="predicted"/>
<dbReference type="InterPro" id="IPR001810">
    <property type="entry name" value="F-box_dom"/>
</dbReference>
<gene>
    <name evidence="3" type="ORF">AKO1_010399</name>
</gene>
<dbReference type="Pfam" id="PF00646">
    <property type="entry name" value="F-box"/>
    <property type="match status" value="1"/>
</dbReference>
<name>A0AAW2YW97_9EUKA</name>
<feature type="domain" description="F-box" evidence="2">
    <location>
        <begin position="46"/>
        <end position="79"/>
    </location>
</feature>